<dbReference type="GO" id="GO:0006635">
    <property type="term" value="P:fatty acid beta-oxidation"/>
    <property type="evidence" value="ECO:0007669"/>
    <property type="project" value="TreeGrafter"/>
</dbReference>
<evidence type="ECO:0000256" key="3">
    <source>
        <dbReference type="ARBA" id="ARBA00005254"/>
    </source>
</evidence>
<proteinExistence type="inferred from homology"/>
<evidence type="ECO:0000256" key="5">
    <source>
        <dbReference type="ARBA" id="ARBA00023235"/>
    </source>
</evidence>
<dbReference type="PANTHER" id="PTHR43684:SF1">
    <property type="entry name" value="ENOYL-COA DELTA ISOMERASE 2"/>
    <property type="match status" value="1"/>
</dbReference>
<dbReference type="STRING" id="348802.A0A0D2EEB4"/>
<keyword evidence="5" id="KW-0413">Isomerase</keyword>
<accession>A0A0D2EEB4</accession>
<dbReference type="AlphaFoldDB" id="A0A0D2EEB4"/>
<dbReference type="SUPFAM" id="SSF52096">
    <property type="entry name" value="ClpP/crotonase"/>
    <property type="match status" value="1"/>
</dbReference>
<dbReference type="Pfam" id="PF00378">
    <property type="entry name" value="ECH_1"/>
    <property type="match status" value="1"/>
</dbReference>
<protein>
    <recommendedName>
        <fullName evidence="9">Enoyl-CoA hydratase</fullName>
    </recommendedName>
</protein>
<dbReference type="FunFam" id="3.90.226.10:FF:000048">
    <property type="entry name" value="3,2-trans-enoyl-CoA isomerase"/>
    <property type="match status" value="1"/>
</dbReference>
<sequence length="272" mass="29263">MPVTVEYRGRIAIITLNIPEKLNALSSSGYFLLAKCMRDVASNPEVVITVLTGRGRFFSSGAEIQRRPSAARDQASSTEPAPVRETQLRGLAHIIEVTEAFYTHPKLLITALNGPCVGLSAALVAYSDFIYAMPHVYLLCPFTYLGITAEGGSTALFSRRMGFKIAAEALIMSKRIQCDDLVRCGFINEVFDTGKNVDKFLEKVLAVVDTSLSTKLNAFSMLEVKALMRKAGLPLLASQTVEETVGVVGSLARAQANAGDRAGGGQKATARL</sequence>
<keyword evidence="8" id="KW-1185">Reference proteome</keyword>
<name>A0A0D2EEB4_9EURO</name>
<dbReference type="EMBL" id="KN847320">
    <property type="protein sequence ID" value="KIW53758.1"/>
    <property type="molecule type" value="Genomic_DNA"/>
</dbReference>
<dbReference type="InterPro" id="IPR029045">
    <property type="entry name" value="ClpP/crotonase-like_dom_sf"/>
</dbReference>
<evidence type="ECO:0000256" key="1">
    <source>
        <dbReference type="ARBA" id="ARBA00004275"/>
    </source>
</evidence>
<gene>
    <name evidence="7" type="ORF">PV05_06171</name>
</gene>
<keyword evidence="4" id="KW-0576">Peroxisome</keyword>
<dbReference type="GeneID" id="25328079"/>
<comment type="subcellular location">
    <subcellularLocation>
        <location evidence="1">Peroxisome</location>
    </subcellularLocation>
</comment>
<dbReference type="Proteomes" id="UP000054342">
    <property type="component" value="Unassembled WGS sequence"/>
</dbReference>
<evidence type="ECO:0000256" key="4">
    <source>
        <dbReference type="ARBA" id="ARBA00023140"/>
    </source>
</evidence>
<dbReference type="InterPro" id="IPR051053">
    <property type="entry name" value="ECH/Chromodomain_protein"/>
</dbReference>
<dbReference type="PANTHER" id="PTHR43684">
    <property type="match status" value="1"/>
</dbReference>
<dbReference type="GO" id="GO:0005782">
    <property type="term" value="C:peroxisomal matrix"/>
    <property type="evidence" value="ECO:0007669"/>
    <property type="project" value="TreeGrafter"/>
</dbReference>
<dbReference type="GO" id="GO:0004165">
    <property type="term" value="F:delta(3)-delta(2)-enoyl-CoA isomerase activity"/>
    <property type="evidence" value="ECO:0007669"/>
    <property type="project" value="UniProtKB-ARBA"/>
</dbReference>
<dbReference type="RefSeq" id="XP_013314342.1">
    <property type="nucleotide sequence ID" value="XM_013458888.1"/>
</dbReference>
<comment type="pathway">
    <text evidence="2">Lipid metabolism; fatty acid beta-oxidation.</text>
</comment>
<evidence type="ECO:0000313" key="8">
    <source>
        <dbReference type="Proteomes" id="UP000054342"/>
    </source>
</evidence>
<dbReference type="OrthoDB" id="448450at2759"/>
<comment type="similarity">
    <text evidence="3">Belongs to the enoyl-CoA hydratase/isomerase family.</text>
</comment>
<organism evidence="7 8">
    <name type="scientific">Exophiala xenobiotica</name>
    <dbReference type="NCBI Taxonomy" id="348802"/>
    <lineage>
        <taxon>Eukaryota</taxon>
        <taxon>Fungi</taxon>
        <taxon>Dikarya</taxon>
        <taxon>Ascomycota</taxon>
        <taxon>Pezizomycotina</taxon>
        <taxon>Eurotiomycetes</taxon>
        <taxon>Chaetothyriomycetidae</taxon>
        <taxon>Chaetothyriales</taxon>
        <taxon>Herpotrichiellaceae</taxon>
        <taxon>Exophiala</taxon>
    </lineage>
</organism>
<feature type="region of interest" description="Disordered" evidence="6">
    <location>
        <begin position="63"/>
        <end position="82"/>
    </location>
</feature>
<evidence type="ECO:0000256" key="6">
    <source>
        <dbReference type="SAM" id="MobiDB-lite"/>
    </source>
</evidence>
<evidence type="ECO:0000256" key="2">
    <source>
        <dbReference type="ARBA" id="ARBA00005005"/>
    </source>
</evidence>
<dbReference type="CDD" id="cd06558">
    <property type="entry name" value="crotonase-like"/>
    <property type="match status" value="1"/>
</dbReference>
<evidence type="ECO:0000313" key="7">
    <source>
        <dbReference type="EMBL" id="KIW53758.1"/>
    </source>
</evidence>
<dbReference type="Gene3D" id="3.90.226.10">
    <property type="entry name" value="2-enoyl-CoA Hydratase, Chain A, domain 1"/>
    <property type="match status" value="1"/>
</dbReference>
<evidence type="ECO:0008006" key="9">
    <source>
        <dbReference type="Google" id="ProtNLM"/>
    </source>
</evidence>
<dbReference type="InterPro" id="IPR001753">
    <property type="entry name" value="Enoyl-CoA_hydra/iso"/>
</dbReference>
<dbReference type="HOGENOM" id="CLU_009834_6_2_1"/>
<reference evidence="7 8" key="1">
    <citation type="submission" date="2015-01" db="EMBL/GenBank/DDBJ databases">
        <title>The Genome Sequence of Exophiala xenobiotica CBS118157.</title>
        <authorList>
            <consortium name="The Broad Institute Genomics Platform"/>
            <person name="Cuomo C."/>
            <person name="de Hoog S."/>
            <person name="Gorbushina A."/>
            <person name="Stielow B."/>
            <person name="Teixiera M."/>
            <person name="Abouelleil A."/>
            <person name="Chapman S.B."/>
            <person name="Priest M."/>
            <person name="Young S.K."/>
            <person name="Wortman J."/>
            <person name="Nusbaum C."/>
            <person name="Birren B."/>
        </authorList>
    </citation>
    <scope>NUCLEOTIDE SEQUENCE [LARGE SCALE GENOMIC DNA]</scope>
    <source>
        <strain evidence="7 8">CBS 118157</strain>
    </source>
</reference>